<evidence type="ECO:0000259" key="8">
    <source>
        <dbReference type="PROSITE" id="PS51900"/>
    </source>
</evidence>
<evidence type="ECO:0000256" key="5">
    <source>
        <dbReference type="ARBA" id="ARBA00023172"/>
    </source>
</evidence>
<evidence type="ECO:0000256" key="6">
    <source>
        <dbReference type="PROSITE-ProRule" id="PRU01248"/>
    </source>
</evidence>
<evidence type="ECO:0000256" key="2">
    <source>
        <dbReference type="ARBA" id="ARBA00008857"/>
    </source>
</evidence>
<feature type="domain" description="Tyr recombinase" evidence="7">
    <location>
        <begin position="102"/>
        <end position="280"/>
    </location>
</feature>
<dbReference type="InterPro" id="IPR010998">
    <property type="entry name" value="Integrase_recombinase_N"/>
</dbReference>
<evidence type="ECO:0000313" key="9">
    <source>
        <dbReference type="EMBL" id="MET3751029.1"/>
    </source>
</evidence>
<evidence type="ECO:0000256" key="1">
    <source>
        <dbReference type="ARBA" id="ARBA00003283"/>
    </source>
</evidence>
<feature type="domain" description="Core-binding (CB)" evidence="8">
    <location>
        <begin position="1"/>
        <end position="85"/>
    </location>
</feature>
<accession>A0ABV2M3I1</accession>
<dbReference type="EMBL" id="JBEPMJ010000017">
    <property type="protein sequence ID" value="MET3751029.1"/>
    <property type="molecule type" value="Genomic_DNA"/>
</dbReference>
<protein>
    <submittedName>
        <fullName evidence="9">Site-specific recombinase XerD</fullName>
    </submittedName>
</protein>
<dbReference type="InterPro" id="IPR050090">
    <property type="entry name" value="Tyrosine_recombinase_XerCD"/>
</dbReference>
<dbReference type="InterPro" id="IPR002104">
    <property type="entry name" value="Integrase_catalytic"/>
</dbReference>
<dbReference type="SUPFAM" id="SSF56349">
    <property type="entry name" value="DNA breaking-rejoining enzymes"/>
    <property type="match status" value="1"/>
</dbReference>
<dbReference type="RefSeq" id="WP_257464938.1">
    <property type="nucleotide sequence ID" value="NZ_JANJZT010000018.1"/>
</dbReference>
<dbReference type="Gene3D" id="1.10.150.130">
    <property type="match status" value="1"/>
</dbReference>
<keyword evidence="4 6" id="KW-0238">DNA-binding</keyword>
<keyword evidence="5" id="KW-0233">DNA recombination</keyword>
<dbReference type="PANTHER" id="PTHR30349">
    <property type="entry name" value="PHAGE INTEGRASE-RELATED"/>
    <property type="match status" value="1"/>
</dbReference>
<organism evidence="9 10">
    <name type="scientific">Blautia caecimuris</name>
    <dbReference type="NCBI Taxonomy" id="1796615"/>
    <lineage>
        <taxon>Bacteria</taxon>
        <taxon>Bacillati</taxon>
        <taxon>Bacillota</taxon>
        <taxon>Clostridia</taxon>
        <taxon>Lachnospirales</taxon>
        <taxon>Lachnospiraceae</taxon>
        <taxon>Blautia</taxon>
    </lineage>
</organism>
<evidence type="ECO:0000256" key="3">
    <source>
        <dbReference type="ARBA" id="ARBA00022908"/>
    </source>
</evidence>
<dbReference type="InterPro" id="IPR011010">
    <property type="entry name" value="DNA_brk_join_enz"/>
</dbReference>
<dbReference type="PANTHER" id="PTHR30349:SF41">
    <property type="entry name" value="INTEGRASE_RECOMBINASE PROTEIN MJ0367-RELATED"/>
    <property type="match status" value="1"/>
</dbReference>
<dbReference type="Pfam" id="PF00589">
    <property type="entry name" value="Phage_integrase"/>
    <property type="match status" value="1"/>
</dbReference>
<dbReference type="InterPro" id="IPR013762">
    <property type="entry name" value="Integrase-like_cat_sf"/>
</dbReference>
<evidence type="ECO:0000259" key="7">
    <source>
        <dbReference type="PROSITE" id="PS51898"/>
    </source>
</evidence>
<comment type="similarity">
    <text evidence="2">Belongs to the 'phage' integrase family.</text>
</comment>
<sequence>MDDYLKQYREMISLRGLTDHTLTAYSSYISAYLGYLSDILGKSPEEVSWAELRDFIRWLQKERQLSDRTVNACISQLRFFTTYVLRRTWDPYQLPFRKFDSYLPFVPTRQEMQTFLSTITDPKFKALLCLMFSSGLRIGEVRHLKCRDIEHSNGRILIRSSKSRSSRYAQLSETAWQLILRYWYSLPGQDRPRDFLFPQKRDPSRPIDHQRIPDYIRSHEKELGWEHRFTCHTFRHAFATYHYEDGTDLLTLKALMGHKSINSTAIYVHLSSGAFSSSPSPFEKMGGMLDE</sequence>
<evidence type="ECO:0000313" key="10">
    <source>
        <dbReference type="Proteomes" id="UP001549106"/>
    </source>
</evidence>
<dbReference type="InterPro" id="IPR044068">
    <property type="entry name" value="CB"/>
</dbReference>
<evidence type="ECO:0000256" key="4">
    <source>
        <dbReference type="ARBA" id="ARBA00023125"/>
    </source>
</evidence>
<comment type="caution">
    <text evidence="9">The sequence shown here is derived from an EMBL/GenBank/DDBJ whole genome shotgun (WGS) entry which is preliminary data.</text>
</comment>
<dbReference type="Proteomes" id="UP001549106">
    <property type="component" value="Unassembled WGS sequence"/>
</dbReference>
<dbReference type="PROSITE" id="PS51898">
    <property type="entry name" value="TYR_RECOMBINASE"/>
    <property type="match status" value="1"/>
</dbReference>
<dbReference type="Gene3D" id="1.10.443.10">
    <property type="entry name" value="Intergrase catalytic core"/>
    <property type="match status" value="1"/>
</dbReference>
<gene>
    <name evidence="9" type="ORF">ABID24_002285</name>
</gene>
<dbReference type="InterPro" id="IPR004107">
    <property type="entry name" value="Integrase_SAM-like_N"/>
</dbReference>
<keyword evidence="3" id="KW-0229">DNA integration</keyword>
<name>A0ABV2M3I1_9FIRM</name>
<proteinExistence type="inferred from homology"/>
<reference evidence="9 10" key="1">
    <citation type="submission" date="2024-06" db="EMBL/GenBank/DDBJ databases">
        <title>Genomic Encyclopedia of Type Strains, Phase IV (KMG-IV): sequencing the most valuable type-strain genomes for metagenomic binning, comparative biology and taxonomic classification.</title>
        <authorList>
            <person name="Goeker M."/>
        </authorList>
    </citation>
    <scope>NUCLEOTIDE SEQUENCE [LARGE SCALE GENOMIC DNA]</scope>
    <source>
        <strain evidence="9 10">DSM 29492</strain>
    </source>
</reference>
<dbReference type="Pfam" id="PF13495">
    <property type="entry name" value="Phage_int_SAM_4"/>
    <property type="match status" value="1"/>
</dbReference>
<dbReference type="PROSITE" id="PS51900">
    <property type="entry name" value="CB"/>
    <property type="match status" value="1"/>
</dbReference>
<comment type="function">
    <text evidence="1">Site-specific tyrosine recombinase, which acts by catalyzing the cutting and rejoining of the recombining DNA molecules.</text>
</comment>
<keyword evidence="10" id="KW-1185">Reference proteome</keyword>